<organism evidence="2">
    <name type="scientific">bioreactor metagenome</name>
    <dbReference type="NCBI Taxonomy" id="1076179"/>
    <lineage>
        <taxon>unclassified sequences</taxon>
        <taxon>metagenomes</taxon>
        <taxon>ecological metagenomes</taxon>
    </lineage>
</organism>
<dbReference type="AlphaFoldDB" id="A0A645DIK1"/>
<evidence type="ECO:0000256" key="1">
    <source>
        <dbReference type="SAM" id="MobiDB-lite"/>
    </source>
</evidence>
<evidence type="ECO:0000313" key="2">
    <source>
        <dbReference type="EMBL" id="MPM89071.1"/>
    </source>
</evidence>
<sequence length="260" mass="29019">MANQCVRKLSAAVPVELPEGVQRAVPPACQLEDPFRSCSQGIVGNRRREKPDTLSHTQDPDGPMPEFRQVAQRGADHPFLVRRNAVVKIRAGVVNNRRDSQFPEPGCGIPTDDAVNIPAEQRLDRLLMHLFRIVAAPEGEEALIAAFPDFPLKLQCDVTVEARSGHRHGDADCERLAGTQLPRRLIRAVIQRLDRLLHLPPVFRRALPVTGVVDEIGDQALRQAAMLRHIFNCHLFRLAGHKLNSCCILLRGTFHDINYA</sequence>
<feature type="region of interest" description="Disordered" evidence="1">
    <location>
        <begin position="40"/>
        <end position="64"/>
    </location>
</feature>
<proteinExistence type="predicted"/>
<comment type="caution">
    <text evidence="2">The sequence shown here is derived from an EMBL/GenBank/DDBJ whole genome shotgun (WGS) entry which is preliminary data.</text>
</comment>
<gene>
    <name evidence="2" type="ORF">SDC9_136179</name>
</gene>
<reference evidence="2" key="1">
    <citation type="submission" date="2019-08" db="EMBL/GenBank/DDBJ databases">
        <authorList>
            <person name="Kucharzyk K."/>
            <person name="Murdoch R.W."/>
            <person name="Higgins S."/>
            <person name="Loffler F."/>
        </authorList>
    </citation>
    <scope>NUCLEOTIDE SEQUENCE</scope>
</reference>
<dbReference type="EMBL" id="VSSQ01036568">
    <property type="protein sequence ID" value="MPM89071.1"/>
    <property type="molecule type" value="Genomic_DNA"/>
</dbReference>
<protein>
    <submittedName>
        <fullName evidence="2">Uncharacterized protein</fullName>
    </submittedName>
</protein>
<name>A0A645DIK1_9ZZZZ</name>
<accession>A0A645DIK1</accession>